<dbReference type="InterPro" id="IPR052197">
    <property type="entry name" value="ComplexI_49kDa-like"/>
</dbReference>
<feature type="domain" description="NADH-quinone oxidoreductase subunit D" evidence="5">
    <location>
        <begin position="305"/>
        <end position="471"/>
    </location>
</feature>
<protein>
    <submittedName>
        <fullName evidence="6">Ni,Fe-hydrogenase III large subunit</fullName>
    </submittedName>
</protein>
<dbReference type="GO" id="GO:0008137">
    <property type="term" value="F:NADH dehydrogenase (ubiquinone) activity"/>
    <property type="evidence" value="ECO:0007669"/>
    <property type="project" value="InterPro"/>
</dbReference>
<dbReference type="InterPro" id="IPR001268">
    <property type="entry name" value="NADH_UbQ_OxRdtase_30kDa_su"/>
</dbReference>
<dbReference type="GO" id="GO:0016651">
    <property type="term" value="F:oxidoreductase activity, acting on NAD(P)H"/>
    <property type="evidence" value="ECO:0007669"/>
    <property type="project" value="InterPro"/>
</dbReference>
<sequence>MAGPGDRADYGDAPAVKIDWLFEFLTRLADKRLLAHADDLQSLPPARRLVLNPHDWGSAAKIGARMGLRHAGVWADPPDTASDAPGASLIVVRAALEHQGGYLLLETPVALQQPVLPSQTPYYPGLERLERHCHDLTGVSFSGETRRWTRHQAWAADEFPLRAEFPAAGRSDARTPADAGYPFVPVHGSGVYEIPVGPVHAGIIEPGHFRFHAMGEDVLRLEERLGYVHKGIEKIAVGRDPAGLARLAGRVSGDSTVAHTWAACQAMERAAGCEVPPRALWLRALMAERERVANHLGDIGAICNDVGFTFALVQCARLREAWQRRSRTLFGHRLMMDAIVPGGVVHDLAADARQTLHADHSALRKAVKPLFNVIDDHPSLNDRLITTGRLTTEQARALGCTGYVGKASGLPFDLRHDYPYPPYDTLEVKVHTEADGDVAARVRVRMAEVRGSLALMERLLETLPDGPIATPLPAATPGAVGLGLVEGWRGEVLSFVRFAAEGRIARFFPRDPSWFIWPGLEQLVLDNIVPDFPVCNKSVNGSYSGVDL</sequence>
<dbReference type="Pfam" id="PF00374">
    <property type="entry name" value="NiFeSe_Hases"/>
    <property type="match status" value="1"/>
</dbReference>
<dbReference type="GO" id="GO:0016151">
    <property type="term" value="F:nickel cation binding"/>
    <property type="evidence" value="ECO:0007669"/>
    <property type="project" value="InterPro"/>
</dbReference>
<dbReference type="KEGG" id="tsy:THSYN_12670"/>
<dbReference type="SUPFAM" id="SSF56762">
    <property type="entry name" value="HydB/Nqo4-like"/>
    <property type="match status" value="1"/>
</dbReference>
<reference evidence="6 7" key="1">
    <citation type="submission" date="2017-03" db="EMBL/GenBank/DDBJ databases">
        <title>Complete genome sequence of Candidatus 'Thiodictyon syntrophicum' sp. nov. strain Cad16T, a photolithoautotroph purple sulfur bacterium isolated from an alpine meromictic lake.</title>
        <authorList>
            <person name="Luedin S.M."/>
            <person name="Pothier J.F."/>
            <person name="Danza F."/>
            <person name="Storelli N."/>
            <person name="Wittwer M."/>
            <person name="Tonolla M."/>
        </authorList>
    </citation>
    <scope>NUCLEOTIDE SEQUENCE [LARGE SCALE GENOMIC DNA]</scope>
    <source>
        <strain evidence="6 7">Cad16T</strain>
    </source>
</reference>
<evidence type="ECO:0000259" key="5">
    <source>
        <dbReference type="Pfam" id="PF00346"/>
    </source>
</evidence>
<dbReference type="SUPFAM" id="SSF143243">
    <property type="entry name" value="Nqo5-like"/>
    <property type="match status" value="1"/>
</dbReference>
<keyword evidence="2" id="KW-0520">NAD</keyword>
<feature type="domain" description="NADH:ubiquinone oxidoreductase 30kDa subunit" evidence="4">
    <location>
        <begin position="102"/>
        <end position="170"/>
    </location>
</feature>
<evidence type="ECO:0000259" key="4">
    <source>
        <dbReference type="Pfam" id="PF00329"/>
    </source>
</evidence>
<keyword evidence="7" id="KW-1185">Reference proteome</keyword>
<name>A0A2K8UGS3_9GAMM</name>
<dbReference type="GO" id="GO:0048038">
    <property type="term" value="F:quinone binding"/>
    <property type="evidence" value="ECO:0007669"/>
    <property type="project" value="InterPro"/>
</dbReference>
<dbReference type="Proteomes" id="UP000232638">
    <property type="component" value="Chromosome"/>
</dbReference>
<gene>
    <name evidence="6" type="ORF">THSYN_12670</name>
</gene>
<dbReference type="Gene3D" id="1.10.645.10">
    <property type="entry name" value="Cytochrome-c3 Hydrogenase, chain B"/>
    <property type="match status" value="1"/>
</dbReference>
<evidence type="ECO:0000256" key="2">
    <source>
        <dbReference type="ARBA" id="ARBA00023027"/>
    </source>
</evidence>
<dbReference type="Pfam" id="PF00346">
    <property type="entry name" value="Complex1_49kDa"/>
    <property type="match status" value="1"/>
</dbReference>
<evidence type="ECO:0000313" key="7">
    <source>
        <dbReference type="Proteomes" id="UP000232638"/>
    </source>
</evidence>
<dbReference type="InterPro" id="IPR029014">
    <property type="entry name" value="NiFe-Hase_large"/>
</dbReference>
<feature type="binding site" evidence="3">
    <location>
        <position position="233"/>
    </location>
    <ligand>
        <name>Mg(2+)</name>
        <dbReference type="ChEBI" id="CHEBI:18420"/>
    </ligand>
</feature>
<organism evidence="6 7">
    <name type="scientific">Candidatus Thiodictyon syntrophicum</name>
    <dbReference type="NCBI Taxonomy" id="1166950"/>
    <lineage>
        <taxon>Bacteria</taxon>
        <taxon>Pseudomonadati</taxon>
        <taxon>Pseudomonadota</taxon>
        <taxon>Gammaproteobacteria</taxon>
        <taxon>Chromatiales</taxon>
        <taxon>Chromatiaceae</taxon>
        <taxon>Thiodictyon</taxon>
    </lineage>
</organism>
<dbReference type="GO" id="GO:0051287">
    <property type="term" value="F:NAD binding"/>
    <property type="evidence" value="ECO:0007669"/>
    <property type="project" value="InterPro"/>
</dbReference>
<evidence type="ECO:0000256" key="1">
    <source>
        <dbReference type="ARBA" id="ARBA00023002"/>
    </source>
</evidence>
<dbReference type="PANTHER" id="PTHR43485">
    <property type="entry name" value="HYDROGENASE-4 COMPONENT G"/>
    <property type="match status" value="1"/>
</dbReference>
<accession>A0A2K8UGS3</accession>
<dbReference type="InterPro" id="IPR037232">
    <property type="entry name" value="NADH_quin_OxRdtase_su_C/D-like"/>
</dbReference>
<keyword evidence="3" id="KW-0460">Magnesium</keyword>
<keyword evidence="3" id="KW-0479">Metal-binding</keyword>
<dbReference type="AlphaFoldDB" id="A0A2K8UGS3"/>
<dbReference type="OrthoDB" id="9801496at2"/>
<dbReference type="PANTHER" id="PTHR43485:SF1">
    <property type="entry name" value="FORMATE HYDROGENLYASE SUBUNIT 5-RELATED"/>
    <property type="match status" value="1"/>
</dbReference>
<dbReference type="InterPro" id="IPR001135">
    <property type="entry name" value="NADH_Q_OxRdtase_suD"/>
</dbReference>
<dbReference type="Gene3D" id="3.30.460.80">
    <property type="entry name" value="NADH:ubiquinone oxidoreductase, 30kDa subunit"/>
    <property type="match status" value="1"/>
</dbReference>
<evidence type="ECO:0000313" key="6">
    <source>
        <dbReference type="EMBL" id="AUB84750.1"/>
    </source>
</evidence>
<dbReference type="EMBL" id="CP020370">
    <property type="protein sequence ID" value="AUB84750.1"/>
    <property type="molecule type" value="Genomic_DNA"/>
</dbReference>
<dbReference type="Pfam" id="PF00329">
    <property type="entry name" value="Complex1_30kDa"/>
    <property type="match status" value="1"/>
</dbReference>
<keyword evidence="1" id="KW-0560">Oxidoreductase</keyword>
<evidence type="ECO:0000256" key="3">
    <source>
        <dbReference type="PIRSR" id="PIRSR601501-1"/>
    </source>
</evidence>
<dbReference type="InterPro" id="IPR001501">
    <property type="entry name" value="Ni-dep_hyd_lsu"/>
</dbReference>
<proteinExistence type="predicted"/>